<keyword evidence="2 6" id="KW-0812">Transmembrane</keyword>
<dbReference type="InterPro" id="IPR006694">
    <property type="entry name" value="Fatty_acid_hydroxylase"/>
</dbReference>
<dbReference type="GO" id="GO:0016491">
    <property type="term" value="F:oxidoreductase activity"/>
    <property type="evidence" value="ECO:0007669"/>
    <property type="project" value="InterPro"/>
</dbReference>
<evidence type="ECO:0000256" key="6">
    <source>
        <dbReference type="SAM" id="Phobius"/>
    </source>
</evidence>
<dbReference type="GO" id="GO:0005506">
    <property type="term" value="F:iron ion binding"/>
    <property type="evidence" value="ECO:0007669"/>
    <property type="project" value="InterPro"/>
</dbReference>
<dbReference type="PANTHER" id="PTHR11863">
    <property type="entry name" value="STEROL DESATURASE"/>
    <property type="match status" value="1"/>
</dbReference>
<sequence length="355" mass="40553">MCRAPDFTTQQAKPTEAVAKAAPAPSDDDAASARKTVEALPPSHADAARRTTVWDSTMGLTATLILWPLILSVPLVLQHTYRDVFDEAWYDYSEGPKPLGLCLGLLAVAVGQVFVLCYQYLRWTGSKYTGRLVPVQPNEYRVYDYAEAAQEHLSQPEGFALIGGYLTLTWMLHLMPSSYYSFEGGVEWIKVAACLLLQDLLQYGMHRAEHKVSKAFYRASHEPHHDFTNPRLFDAFNGSFADTFFMIVLPLFTTKSIVHCNVWSYMAFGTLYANWLCLIHSETHHPWDWLFQAVGMGTAADHHVHHKLFSYNYGHLFSYWDRVCGTYRHPKNVRQFRSNNKAPTRWKPHARTKVE</sequence>
<dbReference type="OrthoDB" id="408954at2759"/>
<gene>
    <name evidence="8" type="ORF">PECAL_4P01480</name>
</gene>
<dbReference type="GO" id="GO:0016020">
    <property type="term" value="C:membrane"/>
    <property type="evidence" value="ECO:0007669"/>
    <property type="project" value="UniProtKB-SubCell"/>
</dbReference>
<dbReference type="AlphaFoldDB" id="A0A8J2WYT1"/>
<comment type="subcellular location">
    <subcellularLocation>
        <location evidence="1">Membrane</location>
    </subcellularLocation>
</comment>
<dbReference type="GO" id="GO:0008610">
    <property type="term" value="P:lipid biosynthetic process"/>
    <property type="evidence" value="ECO:0007669"/>
    <property type="project" value="InterPro"/>
</dbReference>
<comment type="caution">
    <text evidence="8">The sequence shown here is derived from an EMBL/GenBank/DDBJ whole genome shotgun (WGS) entry which is preliminary data.</text>
</comment>
<feature type="transmembrane region" description="Helical" evidence="6">
    <location>
        <begin position="58"/>
        <end position="78"/>
    </location>
</feature>
<evidence type="ECO:0000259" key="7">
    <source>
        <dbReference type="Pfam" id="PF04116"/>
    </source>
</evidence>
<dbReference type="Proteomes" id="UP000789595">
    <property type="component" value="Unassembled WGS sequence"/>
</dbReference>
<protein>
    <recommendedName>
        <fullName evidence="7">Fatty acid hydroxylase domain-containing protein</fullName>
    </recommendedName>
</protein>
<accession>A0A8J2WYT1</accession>
<name>A0A8J2WYT1_9STRA</name>
<evidence type="ECO:0000256" key="5">
    <source>
        <dbReference type="SAM" id="MobiDB-lite"/>
    </source>
</evidence>
<keyword evidence="4 6" id="KW-0472">Membrane</keyword>
<reference evidence="8" key="1">
    <citation type="submission" date="2021-11" db="EMBL/GenBank/DDBJ databases">
        <authorList>
            <consortium name="Genoscope - CEA"/>
            <person name="William W."/>
        </authorList>
    </citation>
    <scope>NUCLEOTIDE SEQUENCE</scope>
</reference>
<feature type="domain" description="Fatty acid hydroxylase" evidence="7">
    <location>
        <begin position="192"/>
        <end position="326"/>
    </location>
</feature>
<dbReference type="Pfam" id="PF04116">
    <property type="entry name" value="FA_hydroxylase"/>
    <property type="match status" value="1"/>
</dbReference>
<keyword evidence="3 6" id="KW-1133">Transmembrane helix</keyword>
<evidence type="ECO:0000313" key="9">
    <source>
        <dbReference type="Proteomes" id="UP000789595"/>
    </source>
</evidence>
<dbReference type="InterPro" id="IPR050307">
    <property type="entry name" value="Sterol_Desaturase_Related"/>
</dbReference>
<evidence type="ECO:0000256" key="1">
    <source>
        <dbReference type="ARBA" id="ARBA00004370"/>
    </source>
</evidence>
<proteinExistence type="predicted"/>
<feature type="region of interest" description="Disordered" evidence="5">
    <location>
        <begin position="1"/>
        <end position="44"/>
    </location>
</feature>
<dbReference type="EMBL" id="CAKKNE010000004">
    <property type="protein sequence ID" value="CAH0372984.1"/>
    <property type="molecule type" value="Genomic_DNA"/>
</dbReference>
<evidence type="ECO:0000313" key="8">
    <source>
        <dbReference type="EMBL" id="CAH0372984.1"/>
    </source>
</evidence>
<feature type="transmembrane region" description="Helical" evidence="6">
    <location>
        <begin position="98"/>
        <end position="121"/>
    </location>
</feature>
<evidence type="ECO:0000256" key="4">
    <source>
        <dbReference type="ARBA" id="ARBA00023136"/>
    </source>
</evidence>
<organism evidence="8 9">
    <name type="scientific">Pelagomonas calceolata</name>
    <dbReference type="NCBI Taxonomy" id="35677"/>
    <lineage>
        <taxon>Eukaryota</taxon>
        <taxon>Sar</taxon>
        <taxon>Stramenopiles</taxon>
        <taxon>Ochrophyta</taxon>
        <taxon>Pelagophyceae</taxon>
        <taxon>Pelagomonadales</taxon>
        <taxon>Pelagomonadaceae</taxon>
        <taxon>Pelagomonas</taxon>
    </lineage>
</organism>
<evidence type="ECO:0000256" key="2">
    <source>
        <dbReference type="ARBA" id="ARBA00022692"/>
    </source>
</evidence>
<evidence type="ECO:0000256" key="3">
    <source>
        <dbReference type="ARBA" id="ARBA00022989"/>
    </source>
</evidence>
<keyword evidence="9" id="KW-1185">Reference proteome</keyword>
<feature type="compositionally biased region" description="Low complexity" evidence="5">
    <location>
        <begin position="12"/>
        <end position="25"/>
    </location>
</feature>